<feature type="region of interest" description="Disordered" evidence="6">
    <location>
        <begin position="655"/>
        <end position="676"/>
    </location>
</feature>
<protein>
    <recommendedName>
        <fullName evidence="1">glycerophosphodiester phosphodiesterase</fullName>
        <ecNumber evidence="1">3.1.4.46</ecNumber>
    </recommendedName>
</protein>
<keyword evidence="10" id="KW-1185">Reference proteome</keyword>
<evidence type="ECO:0000256" key="5">
    <source>
        <dbReference type="ARBA" id="ARBA00047512"/>
    </source>
</evidence>
<proteinExistence type="predicted"/>
<evidence type="ECO:0000259" key="8">
    <source>
        <dbReference type="PROSITE" id="PS51704"/>
    </source>
</evidence>
<evidence type="ECO:0000256" key="7">
    <source>
        <dbReference type="SAM" id="SignalP"/>
    </source>
</evidence>
<keyword evidence="4" id="KW-0378">Hydrolase</keyword>
<evidence type="ECO:0000256" key="4">
    <source>
        <dbReference type="ARBA" id="ARBA00022801"/>
    </source>
</evidence>
<reference evidence="9 10" key="1">
    <citation type="submission" date="2017-11" db="EMBL/GenBank/DDBJ databases">
        <title>De-novo sequencing of pomegranate (Punica granatum L.) genome.</title>
        <authorList>
            <person name="Akparov Z."/>
            <person name="Amiraslanov A."/>
            <person name="Hajiyeva S."/>
            <person name="Abbasov M."/>
            <person name="Kaur K."/>
            <person name="Hamwieh A."/>
            <person name="Solovyev V."/>
            <person name="Salamov A."/>
            <person name="Braich B."/>
            <person name="Kosarev P."/>
            <person name="Mahmoud A."/>
            <person name="Hajiyev E."/>
            <person name="Babayeva S."/>
            <person name="Izzatullayeva V."/>
            <person name="Mammadov A."/>
            <person name="Mammadov A."/>
            <person name="Sharifova S."/>
            <person name="Ojaghi J."/>
            <person name="Eynullazada K."/>
            <person name="Bayramov B."/>
            <person name="Abdulazimova A."/>
            <person name="Shahmuradov I."/>
        </authorList>
    </citation>
    <scope>NUCLEOTIDE SEQUENCE [LARGE SCALE GENOMIC DNA]</scope>
    <source>
        <strain evidence="10">cv. AG2017</strain>
        <tissue evidence="9">Leaf</tissue>
    </source>
</reference>
<dbReference type="Gene3D" id="3.20.20.190">
    <property type="entry name" value="Phosphatidylinositol (PI) phosphodiesterase"/>
    <property type="match status" value="3"/>
</dbReference>
<organism evidence="9 10">
    <name type="scientific">Punica granatum</name>
    <name type="common">Pomegranate</name>
    <dbReference type="NCBI Taxonomy" id="22663"/>
    <lineage>
        <taxon>Eukaryota</taxon>
        <taxon>Viridiplantae</taxon>
        <taxon>Streptophyta</taxon>
        <taxon>Embryophyta</taxon>
        <taxon>Tracheophyta</taxon>
        <taxon>Spermatophyta</taxon>
        <taxon>Magnoliopsida</taxon>
        <taxon>eudicotyledons</taxon>
        <taxon>Gunneridae</taxon>
        <taxon>Pentapetalae</taxon>
        <taxon>rosids</taxon>
        <taxon>malvids</taxon>
        <taxon>Myrtales</taxon>
        <taxon>Lythraceae</taxon>
        <taxon>Punica</taxon>
    </lineage>
</organism>
<keyword evidence="3" id="KW-0319">Glycerol metabolism</keyword>
<dbReference type="EMBL" id="PGOL01003952">
    <property type="protein sequence ID" value="PKI38950.1"/>
    <property type="molecule type" value="Genomic_DNA"/>
</dbReference>
<feature type="domain" description="GP-PDE" evidence="8">
    <location>
        <begin position="343"/>
        <end position="605"/>
    </location>
</feature>
<evidence type="ECO:0000256" key="6">
    <source>
        <dbReference type="SAM" id="MobiDB-lite"/>
    </source>
</evidence>
<gene>
    <name evidence="9" type="ORF">CRG98_040658</name>
</gene>
<evidence type="ECO:0000313" key="10">
    <source>
        <dbReference type="Proteomes" id="UP000233551"/>
    </source>
</evidence>
<dbReference type="GO" id="GO:0006629">
    <property type="term" value="P:lipid metabolic process"/>
    <property type="evidence" value="ECO:0007669"/>
    <property type="project" value="InterPro"/>
</dbReference>
<comment type="catalytic activity">
    <reaction evidence="5">
        <text>a sn-glycero-3-phosphodiester + H2O = an alcohol + sn-glycerol 3-phosphate + H(+)</text>
        <dbReference type="Rhea" id="RHEA:12969"/>
        <dbReference type="ChEBI" id="CHEBI:15377"/>
        <dbReference type="ChEBI" id="CHEBI:15378"/>
        <dbReference type="ChEBI" id="CHEBI:30879"/>
        <dbReference type="ChEBI" id="CHEBI:57597"/>
        <dbReference type="ChEBI" id="CHEBI:83408"/>
        <dbReference type="EC" id="3.1.4.46"/>
    </reaction>
</comment>
<dbReference type="PROSITE" id="PS51704">
    <property type="entry name" value="GP_PDE"/>
    <property type="match status" value="2"/>
</dbReference>
<dbReference type="GO" id="GO:0008889">
    <property type="term" value="F:glycerophosphodiester phosphodiesterase activity"/>
    <property type="evidence" value="ECO:0007669"/>
    <property type="project" value="UniProtKB-EC"/>
</dbReference>
<dbReference type="AlphaFoldDB" id="A0A2I0I5K3"/>
<feature type="domain" description="GP-PDE" evidence="8">
    <location>
        <begin position="41"/>
        <end position="340"/>
    </location>
</feature>
<dbReference type="PANTHER" id="PTHR43620:SF44">
    <property type="entry name" value="GLYCEROPHOSPHODIESTER PHOSPHODIESTERASE GDPDL6-RELATED"/>
    <property type="match status" value="1"/>
</dbReference>
<dbReference type="Proteomes" id="UP000233551">
    <property type="component" value="Unassembled WGS sequence"/>
</dbReference>
<dbReference type="SUPFAM" id="SSF51695">
    <property type="entry name" value="PLC-like phosphodiesterases"/>
    <property type="match status" value="2"/>
</dbReference>
<feature type="signal peptide" evidence="7">
    <location>
        <begin position="1"/>
        <end position="17"/>
    </location>
</feature>
<dbReference type="Pfam" id="PF03009">
    <property type="entry name" value="GDPD"/>
    <property type="match status" value="1"/>
</dbReference>
<dbReference type="STRING" id="22663.A0A2I0I5K3"/>
<dbReference type="InterPro" id="IPR030395">
    <property type="entry name" value="GP_PDE_dom"/>
</dbReference>
<evidence type="ECO:0000256" key="3">
    <source>
        <dbReference type="ARBA" id="ARBA00022798"/>
    </source>
</evidence>
<evidence type="ECO:0000313" key="9">
    <source>
        <dbReference type="EMBL" id="PKI38950.1"/>
    </source>
</evidence>
<name>A0A2I0I5K3_PUNGR</name>
<feature type="compositionally biased region" description="Low complexity" evidence="6">
    <location>
        <begin position="659"/>
        <end position="676"/>
    </location>
</feature>
<feature type="chain" id="PRO_5014197425" description="glycerophosphodiester phosphodiesterase" evidence="7">
    <location>
        <begin position="18"/>
        <end position="702"/>
    </location>
</feature>
<keyword evidence="2 7" id="KW-0732">Signal</keyword>
<evidence type="ECO:0000256" key="2">
    <source>
        <dbReference type="ARBA" id="ARBA00022729"/>
    </source>
</evidence>
<dbReference type="EC" id="3.1.4.46" evidence="1"/>
<evidence type="ECO:0000256" key="1">
    <source>
        <dbReference type="ARBA" id="ARBA00012247"/>
    </source>
</evidence>
<dbReference type="GO" id="GO:0006071">
    <property type="term" value="P:glycerol metabolic process"/>
    <property type="evidence" value="ECO:0007669"/>
    <property type="project" value="UniProtKB-KW"/>
</dbReference>
<sequence>MITYLFLISLIVQSTLAQNAHANANPAPPAVEWPTLSGAQPVVVARGGFSGIFPDSSEFAVDMAMTTSMGEIIMYCDLQLTKDGMGICQPEVTLDDTTNIAMVFPSNKKTYIVNGKPVQGWFAVDYTFDQLYNNVTLAQNILSRPSLFDGMMPIQAVDDILGRKSVKVLWMNVQHDMFYNQQKHSPVSYIQKVLRFYPLGYISSPEIGFLKAMQGKVNKVRTKLILRLLGTNDVEPTTNQTYGSILKDLQAVKAYATGILVPKDYIWPVTVDKYLGAPTTLVADAHKLGLEVYASGFANDFPACYNYSYDPTSEYLQFIDSQFAVDGFLTDFPPTAAQSITKVLVISHNGASGVYPGSTDLAYQQAVNDGADMIDCTVQMSSDGIAFCLGSADISPYTTAMPTFMSKSTTIPEIQPASGVFSFDLSWTEIQTLKPQIESPFGGDTGYPRDPQNKNKGKFVTLNDFLELAKTKAATQQVFIESDDTSVLTQFKNVTTYRRLLTIKEKISDAPPASVDEVKKYADGVVVTRSSLIPTSNSFLMGNTSVIKEMHAANLSVYVSVLRNEYLSLAFDYYADPTFELATYIVGLEVDGVITDFPATATRYTKSRCFDINGDQAILPVQPGSLVSLVEGAGPPAEAPAPALEAKNVVDPPLPPVVAKTSTPSPATSPSSTKSGSSAISAHLGYSLMALGLLRLLFSMGH</sequence>
<dbReference type="InterPro" id="IPR017946">
    <property type="entry name" value="PLC-like_Pdiesterase_TIM-brl"/>
</dbReference>
<dbReference type="CDD" id="cd08603">
    <property type="entry name" value="GDPD_SHV3_repeat_1"/>
    <property type="match status" value="1"/>
</dbReference>
<dbReference type="PANTHER" id="PTHR43620">
    <property type="entry name" value="GLYCEROPHOSPHORYL DIESTER PHOSPHODIESTERASE"/>
    <property type="match status" value="1"/>
</dbReference>
<comment type="caution">
    <text evidence="9">The sequence shown here is derived from an EMBL/GenBank/DDBJ whole genome shotgun (WGS) entry which is preliminary data.</text>
</comment>
<accession>A0A2I0I5K3</accession>
<dbReference type="FunFam" id="3.20.20.190:FF:000013">
    <property type="entry name" value="Glycerophosphodiester phosphodiesterase GDPDL3"/>
    <property type="match status" value="1"/>
</dbReference>